<dbReference type="EMBL" id="JAKUCV010000871">
    <property type="protein sequence ID" value="KAJ4848574.1"/>
    <property type="molecule type" value="Genomic_DNA"/>
</dbReference>
<evidence type="ECO:0000313" key="1">
    <source>
        <dbReference type="EMBL" id="KAJ4848574.1"/>
    </source>
</evidence>
<reference evidence="1" key="2">
    <citation type="journal article" date="2023" name="Plants (Basel)">
        <title>Annotation of the Turnera subulata (Passifloraceae) Draft Genome Reveals the S-Locus Evolved after the Divergence of Turneroideae from Passifloroideae in a Stepwise Manner.</title>
        <authorList>
            <person name="Henning P.M."/>
            <person name="Roalson E.H."/>
            <person name="Mir W."/>
            <person name="McCubbin A.G."/>
            <person name="Shore J.S."/>
        </authorList>
    </citation>
    <scope>NUCLEOTIDE SEQUENCE</scope>
    <source>
        <strain evidence="1">F60SS</strain>
    </source>
</reference>
<dbReference type="OrthoDB" id="1183224at2759"/>
<comment type="caution">
    <text evidence="1">The sequence shown here is derived from an EMBL/GenBank/DDBJ whole genome shotgun (WGS) entry which is preliminary data.</text>
</comment>
<evidence type="ECO:0000313" key="2">
    <source>
        <dbReference type="Proteomes" id="UP001141552"/>
    </source>
</evidence>
<dbReference type="Gene3D" id="1.25.10.10">
    <property type="entry name" value="Leucine-rich Repeat Variant"/>
    <property type="match status" value="3"/>
</dbReference>
<feature type="non-terminal residue" evidence="1">
    <location>
        <position position="1"/>
    </location>
</feature>
<dbReference type="GO" id="GO:0006402">
    <property type="term" value="P:mRNA catabolic process"/>
    <property type="evidence" value="ECO:0007669"/>
    <property type="project" value="InterPro"/>
</dbReference>
<proteinExistence type="predicted"/>
<dbReference type="PANTHER" id="PTHR12262">
    <property type="entry name" value="CCR4-NOT TRANSCRIPTION COMPLEX SUBUNIT 9"/>
    <property type="match status" value="1"/>
</dbReference>
<organism evidence="1 2">
    <name type="scientific">Turnera subulata</name>
    <dbReference type="NCBI Taxonomy" id="218843"/>
    <lineage>
        <taxon>Eukaryota</taxon>
        <taxon>Viridiplantae</taxon>
        <taxon>Streptophyta</taxon>
        <taxon>Embryophyta</taxon>
        <taxon>Tracheophyta</taxon>
        <taxon>Spermatophyta</taxon>
        <taxon>Magnoliopsida</taxon>
        <taxon>eudicotyledons</taxon>
        <taxon>Gunneridae</taxon>
        <taxon>Pentapetalae</taxon>
        <taxon>rosids</taxon>
        <taxon>fabids</taxon>
        <taxon>Malpighiales</taxon>
        <taxon>Passifloraceae</taxon>
        <taxon>Turnera</taxon>
    </lineage>
</organism>
<sequence length="186" mass="21181">MEVGSELSKTVATFIINQIIITEEGMRYCCVLPERFYAIGFALGNMVEELIKGGRLAEHSAKRLLKHIICCYERLSQYPRNQERPHDLLRIASLGLIGALVQVATYIINRIIITEEGMRYCIDPPRRFYAIRHAMRDMAEELVATFIINRIIITEEGMRYCCAAPERFHAIVRAMGNMVEELVGGG</sequence>
<name>A0A9Q0GHB8_9ROSI</name>
<keyword evidence="2" id="KW-1185">Reference proteome</keyword>
<reference evidence="1" key="1">
    <citation type="submission" date="2022-02" db="EMBL/GenBank/DDBJ databases">
        <authorList>
            <person name="Henning P.M."/>
            <person name="McCubbin A.G."/>
            <person name="Shore J.S."/>
        </authorList>
    </citation>
    <scope>NUCLEOTIDE SEQUENCE</scope>
    <source>
        <strain evidence="1">F60SS</strain>
        <tissue evidence="1">Leaves</tissue>
    </source>
</reference>
<dbReference type="Proteomes" id="UP001141552">
    <property type="component" value="Unassembled WGS sequence"/>
</dbReference>
<dbReference type="AlphaFoldDB" id="A0A9Q0GHB8"/>
<dbReference type="GO" id="GO:0030014">
    <property type="term" value="C:CCR4-NOT complex"/>
    <property type="evidence" value="ECO:0007669"/>
    <property type="project" value="InterPro"/>
</dbReference>
<accession>A0A9Q0GHB8</accession>
<dbReference type="InterPro" id="IPR007216">
    <property type="entry name" value="CNOT9"/>
</dbReference>
<protein>
    <submittedName>
        <fullName evidence="1">Uncharacterized protein</fullName>
    </submittedName>
</protein>
<gene>
    <name evidence="1" type="ORF">Tsubulata_040957</name>
</gene>
<dbReference type="InterPro" id="IPR011989">
    <property type="entry name" value="ARM-like"/>
</dbReference>
<dbReference type="Pfam" id="PF04078">
    <property type="entry name" value="Rcd1"/>
    <property type="match status" value="2"/>
</dbReference>